<accession>A0A812TSQ8</accession>
<evidence type="ECO:0000313" key="4">
    <source>
        <dbReference type="EMBL" id="CAE7546966.1"/>
    </source>
</evidence>
<reference evidence="4" key="1">
    <citation type="submission" date="2021-02" db="EMBL/GenBank/DDBJ databases">
        <authorList>
            <person name="Dougan E. K."/>
            <person name="Rhodes N."/>
            <person name="Thang M."/>
            <person name="Chan C."/>
        </authorList>
    </citation>
    <scope>NUCLEOTIDE SEQUENCE</scope>
</reference>
<dbReference type="EMBL" id="CAJNIZ010033669">
    <property type="protein sequence ID" value="CAE7546966.1"/>
    <property type="molecule type" value="Genomic_DNA"/>
</dbReference>
<dbReference type="GO" id="GO:0005388">
    <property type="term" value="F:P-type calcium transporter activity"/>
    <property type="evidence" value="ECO:0007669"/>
    <property type="project" value="TreeGrafter"/>
</dbReference>
<proteinExistence type="predicted"/>
<evidence type="ECO:0000259" key="3">
    <source>
        <dbReference type="Pfam" id="PF00122"/>
    </source>
</evidence>
<dbReference type="OrthoDB" id="116380at2759"/>
<dbReference type="GO" id="GO:0005886">
    <property type="term" value="C:plasma membrane"/>
    <property type="evidence" value="ECO:0007669"/>
    <property type="project" value="TreeGrafter"/>
</dbReference>
<dbReference type="AlphaFoldDB" id="A0A812TSQ8"/>
<keyword evidence="2" id="KW-0472">Membrane</keyword>
<dbReference type="Proteomes" id="UP000649617">
    <property type="component" value="Unassembled WGS sequence"/>
</dbReference>
<dbReference type="Gene3D" id="1.20.1110.10">
    <property type="entry name" value="Calcium-transporting ATPase, transmembrane domain"/>
    <property type="match status" value="1"/>
</dbReference>
<evidence type="ECO:0000313" key="5">
    <source>
        <dbReference type="Proteomes" id="UP000649617"/>
    </source>
</evidence>
<dbReference type="Gene3D" id="2.70.150.10">
    <property type="entry name" value="Calcium-transporting ATPase, cytoplasmic transduction domain A"/>
    <property type="match status" value="1"/>
</dbReference>
<feature type="transmembrane region" description="Helical" evidence="2">
    <location>
        <begin position="109"/>
        <end position="129"/>
    </location>
</feature>
<dbReference type="Pfam" id="PF00122">
    <property type="entry name" value="E1-E2_ATPase"/>
    <property type="match status" value="1"/>
</dbReference>
<organism evidence="4 5">
    <name type="scientific">Symbiodinium pilosum</name>
    <name type="common">Dinoflagellate</name>
    <dbReference type="NCBI Taxonomy" id="2952"/>
    <lineage>
        <taxon>Eukaryota</taxon>
        <taxon>Sar</taxon>
        <taxon>Alveolata</taxon>
        <taxon>Dinophyceae</taxon>
        <taxon>Suessiales</taxon>
        <taxon>Symbiodiniaceae</taxon>
        <taxon>Symbiodinium</taxon>
    </lineage>
</organism>
<keyword evidence="2" id="KW-1133">Transmembrane helix</keyword>
<feature type="domain" description="P-type ATPase A" evidence="3">
    <location>
        <begin position="5"/>
        <end position="83"/>
    </location>
</feature>
<evidence type="ECO:0000256" key="2">
    <source>
        <dbReference type="SAM" id="Phobius"/>
    </source>
</evidence>
<dbReference type="InterPro" id="IPR059000">
    <property type="entry name" value="ATPase_P-type_domA"/>
</dbReference>
<evidence type="ECO:0000256" key="1">
    <source>
        <dbReference type="ARBA" id="ARBA00022842"/>
    </source>
</evidence>
<protein>
    <submittedName>
        <fullName evidence="4">LCA1 protein</fullName>
    </submittedName>
</protein>
<feature type="non-terminal residue" evidence="4">
    <location>
        <position position="131"/>
    </location>
</feature>
<dbReference type="SUPFAM" id="SSF81653">
    <property type="entry name" value="Calcium ATPase, transduction domain A"/>
    <property type="match status" value="1"/>
</dbReference>
<keyword evidence="1" id="KW-0460">Magnesium</keyword>
<sequence length="131" mass="13878">MSDYLPAHDLVVGDVVLVKMGDVVPADMVVLEAMDLTANEAVLTGESTEASKSAELKDAEAPFRSNMLYSGTEVTDTGMRTQVGLIAKRLGQRKSVTEKNPLMVSVNKLATRLAGVLGIVILVATALAFKT</sequence>
<comment type="caution">
    <text evidence="4">The sequence shown here is derived from an EMBL/GenBank/DDBJ whole genome shotgun (WGS) entry which is preliminary data.</text>
</comment>
<dbReference type="InterPro" id="IPR008250">
    <property type="entry name" value="ATPase_P-typ_transduc_dom_A_sf"/>
</dbReference>
<keyword evidence="2" id="KW-0812">Transmembrane</keyword>
<dbReference type="PANTHER" id="PTHR24093:SF506">
    <property type="entry name" value="CATION-TRANSPORTING ATPASE PMA1"/>
    <property type="match status" value="1"/>
</dbReference>
<keyword evidence="5" id="KW-1185">Reference proteome</keyword>
<name>A0A812TSQ8_SYMPI</name>
<gene>
    <name evidence="4" type="primary">LCA1</name>
    <name evidence="4" type="ORF">SPIL2461_LOCUS14517</name>
</gene>
<dbReference type="PANTHER" id="PTHR24093">
    <property type="entry name" value="CATION TRANSPORTING ATPASE"/>
    <property type="match status" value="1"/>
</dbReference>